<comment type="subunit">
    <text evidence="10">Probably interacts with PlsX.</text>
</comment>
<dbReference type="GO" id="GO:0043772">
    <property type="term" value="F:acyl-phosphate glycerol-3-phosphate acyltransferase activity"/>
    <property type="evidence" value="ECO:0007669"/>
    <property type="project" value="UniProtKB-UniRule"/>
</dbReference>
<feature type="transmembrane region" description="Helical" evidence="10">
    <location>
        <begin position="191"/>
        <end position="207"/>
    </location>
</feature>
<evidence type="ECO:0000256" key="7">
    <source>
        <dbReference type="ARBA" id="ARBA00023136"/>
    </source>
</evidence>
<evidence type="ECO:0000256" key="4">
    <source>
        <dbReference type="ARBA" id="ARBA00022692"/>
    </source>
</evidence>
<comment type="pathway">
    <text evidence="10">Lipid metabolism; phospholipid metabolism.</text>
</comment>
<dbReference type="AlphaFoldDB" id="A0A553IIH8"/>
<dbReference type="Pfam" id="PF02660">
    <property type="entry name" value="G3P_acyltransf"/>
    <property type="match status" value="1"/>
</dbReference>
<sequence length="233" mass="25409">MNMQILWIIIAIICSYLIGAIPFGYIIPKLFKGIDIREHGSKNVGSTNVLRVLGAKYGIPTFLLDCFKGALPIIIIRYMLGMPELFLISDTYDISIVFGAAAAIGHIKSIYIGFKGGKAVATGVGAVIAINPIIGLSGIGLFFIVAFSTKYVSIGSVVASFSVAVMMWIGVLIKEIWIPVPNLTISYESQIINLVAISLIVLLIIYMHKKNFIRLMNGTENKIGQKKIQNITK</sequence>
<dbReference type="GO" id="GO:0008654">
    <property type="term" value="P:phospholipid biosynthetic process"/>
    <property type="evidence" value="ECO:0007669"/>
    <property type="project" value="UniProtKB-UniRule"/>
</dbReference>
<keyword evidence="4 10" id="KW-0812">Transmembrane</keyword>
<keyword evidence="9 10" id="KW-1208">Phospholipid metabolism</keyword>
<evidence type="ECO:0000256" key="5">
    <source>
        <dbReference type="ARBA" id="ARBA00022989"/>
    </source>
</evidence>
<evidence type="ECO:0000256" key="9">
    <source>
        <dbReference type="ARBA" id="ARBA00023264"/>
    </source>
</evidence>
<name>A0A553IIH8_ACHLA</name>
<feature type="transmembrane region" description="Helical" evidence="10">
    <location>
        <begin position="120"/>
        <end position="144"/>
    </location>
</feature>
<dbReference type="OMA" id="WWSHRAN"/>
<keyword evidence="6 10" id="KW-0443">Lipid metabolism</keyword>
<proteinExistence type="inferred from homology"/>
<keyword evidence="5 10" id="KW-1133">Transmembrane helix</keyword>
<evidence type="ECO:0000256" key="3">
    <source>
        <dbReference type="ARBA" id="ARBA00022679"/>
    </source>
</evidence>
<dbReference type="UniPathway" id="UPA00085"/>
<feature type="transmembrane region" description="Helical" evidence="10">
    <location>
        <begin position="151"/>
        <end position="171"/>
    </location>
</feature>
<organism evidence="11 12">
    <name type="scientific">Acholeplasma laidlawii</name>
    <dbReference type="NCBI Taxonomy" id="2148"/>
    <lineage>
        <taxon>Bacteria</taxon>
        <taxon>Bacillati</taxon>
        <taxon>Mycoplasmatota</taxon>
        <taxon>Mollicutes</taxon>
        <taxon>Acholeplasmatales</taxon>
        <taxon>Acholeplasmataceae</taxon>
        <taxon>Acholeplasma</taxon>
    </lineage>
</organism>
<dbReference type="Proteomes" id="UP000315938">
    <property type="component" value="Unassembled WGS sequence"/>
</dbReference>
<protein>
    <recommendedName>
        <fullName evidence="10">Glycerol-3-phosphate acyltransferase</fullName>
    </recommendedName>
    <alternativeName>
        <fullName evidence="10">Acyl-PO4 G3P acyltransferase</fullName>
    </alternativeName>
    <alternativeName>
        <fullName evidence="10">Acyl-phosphate--glycerol-3-phosphate acyltransferase</fullName>
    </alternativeName>
    <alternativeName>
        <fullName evidence="10">G3P acyltransferase</fullName>
        <shortName evidence="10">GPAT</shortName>
        <ecNumber evidence="10">2.3.1.275</ecNumber>
    </alternativeName>
    <alternativeName>
        <fullName evidence="10">Lysophosphatidic acid synthase</fullName>
        <shortName evidence="10">LPA synthase</shortName>
    </alternativeName>
</protein>
<comment type="catalytic activity">
    <reaction evidence="10">
        <text>an acyl phosphate + sn-glycerol 3-phosphate = a 1-acyl-sn-glycero-3-phosphate + phosphate</text>
        <dbReference type="Rhea" id="RHEA:34075"/>
        <dbReference type="ChEBI" id="CHEBI:43474"/>
        <dbReference type="ChEBI" id="CHEBI:57597"/>
        <dbReference type="ChEBI" id="CHEBI:57970"/>
        <dbReference type="ChEBI" id="CHEBI:59918"/>
        <dbReference type="EC" id="2.3.1.275"/>
    </reaction>
</comment>
<dbReference type="PANTHER" id="PTHR30309:SF0">
    <property type="entry name" value="GLYCEROL-3-PHOSPHATE ACYLTRANSFERASE-RELATED"/>
    <property type="match status" value="1"/>
</dbReference>
<evidence type="ECO:0000313" key="11">
    <source>
        <dbReference type="EMBL" id="TRY00005.1"/>
    </source>
</evidence>
<dbReference type="PANTHER" id="PTHR30309">
    <property type="entry name" value="INNER MEMBRANE PROTEIN YGIH"/>
    <property type="match status" value="1"/>
</dbReference>
<evidence type="ECO:0000256" key="8">
    <source>
        <dbReference type="ARBA" id="ARBA00023209"/>
    </source>
</evidence>
<dbReference type="SMART" id="SM01207">
    <property type="entry name" value="G3P_acyltransf"/>
    <property type="match status" value="1"/>
</dbReference>
<feature type="transmembrane region" description="Helical" evidence="10">
    <location>
        <begin position="92"/>
        <end position="114"/>
    </location>
</feature>
<gene>
    <name evidence="10" type="primary">plsY</name>
    <name evidence="11" type="ORF">FNV44_02880</name>
</gene>
<evidence type="ECO:0000313" key="12">
    <source>
        <dbReference type="Proteomes" id="UP000315938"/>
    </source>
</evidence>
<accession>A0A553IIH8</accession>
<comment type="caution">
    <text evidence="11">The sequence shown here is derived from an EMBL/GenBank/DDBJ whole genome shotgun (WGS) entry which is preliminary data.</text>
</comment>
<evidence type="ECO:0000256" key="10">
    <source>
        <dbReference type="HAMAP-Rule" id="MF_01043"/>
    </source>
</evidence>
<evidence type="ECO:0000256" key="6">
    <source>
        <dbReference type="ARBA" id="ARBA00023098"/>
    </source>
</evidence>
<dbReference type="GO" id="GO:0005886">
    <property type="term" value="C:plasma membrane"/>
    <property type="evidence" value="ECO:0007669"/>
    <property type="project" value="UniProtKB-SubCell"/>
</dbReference>
<dbReference type="EMBL" id="VKID01000001">
    <property type="protein sequence ID" value="TRY00005.1"/>
    <property type="molecule type" value="Genomic_DNA"/>
</dbReference>
<dbReference type="HAMAP" id="MF_01043">
    <property type="entry name" value="PlsY"/>
    <property type="match status" value="1"/>
</dbReference>
<feature type="transmembrane region" description="Helical" evidence="10">
    <location>
        <begin position="5"/>
        <end position="27"/>
    </location>
</feature>
<comment type="function">
    <text evidence="10">Catalyzes the transfer of an acyl group from acyl-phosphate (acyl-PO(4)) to glycerol-3-phosphate (G3P) to form lysophosphatidic acid (LPA). This enzyme utilizes acyl-phosphate as fatty acyl donor, but not acyl-CoA or acyl-ACP.</text>
</comment>
<dbReference type="InterPro" id="IPR003811">
    <property type="entry name" value="G3P_acylTferase_PlsY"/>
</dbReference>
<dbReference type="SMR" id="A0A553IIH8"/>
<comment type="subcellular location">
    <subcellularLocation>
        <location evidence="10">Cell membrane</location>
        <topology evidence="10">Multi-pass membrane protein</topology>
    </subcellularLocation>
</comment>
<dbReference type="NCBIfam" id="TIGR00023">
    <property type="entry name" value="glycerol-3-phosphate 1-O-acyltransferase PlsY"/>
    <property type="match status" value="1"/>
</dbReference>
<keyword evidence="3 10" id="KW-0808">Transferase</keyword>
<keyword evidence="1 10" id="KW-1003">Cell membrane</keyword>
<comment type="similarity">
    <text evidence="10">Belongs to the PlsY family.</text>
</comment>
<reference evidence="11 12" key="1">
    <citation type="submission" date="2019-07" db="EMBL/GenBank/DDBJ databases">
        <title>Genome sequence of Acholeplasma laidlawii strain with increased resistance to erythromycin.</title>
        <authorList>
            <person name="Medvedeva E.S."/>
            <person name="Baranova N.B."/>
            <person name="Siniagina M.N."/>
            <person name="Mouzykantov A."/>
            <person name="Chernova O.A."/>
            <person name="Chernov V.M."/>
        </authorList>
    </citation>
    <scope>NUCLEOTIDE SEQUENCE [LARGE SCALE GENOMIC DNA]</scope>
    <source>
        <strain evidence="11 12">PG8REry</strain>
    </source>
</reference>
<keyword evidence="2 10" id="KW-0444">Lipid biosynthesis</keyword>
<keyword evidence="11" id="KW-0012">Acyltransferase</keyword>
<keyword evidence="7 10" id="KW-0472">Membrane</keyword>
<evidence type="ECO:0000256" key="2">
    <source>
        <dbReference type="ARBA" id="ARBA00022516"/>
    </source>
</evidence>
<dbReference type="RefSeq" id="WP_012242496.1">
    <property type="nucleotide sequence ID" value="NZ_QRDS01000001.1"/>
</dbReference>
<keyword evidence="8 10" id="KW-0594">Phospholipid biosynthesis</keyword>
<evidence type="ECO:0000256" key="1">
    <source>
        <dbReference type="ARBA" id="ARBA00022475"/>
    </source>
</evidence>
<dbReference type="EC" id="2.3.1.275" evidence="10"/>